<dbReference type="NCBIfam" id="TIGR02507">
    <property type="entry name" value="MtrF"/>
    <property type="match status" value="1"/>
</dbReference>
<keyword evidence="1" id="KW-0472">Membrane</keyword>
<dbReference type="KEGG" id="mees:MmiEs2_15090"/>
<protein>
    <recommendedName>
        <fullName evidence="2">Tetrahydromethanopterin S-methyltransferase F subunit domain-containing protein</fullName>
    </recommendedName>
</protein>
<evidence type="ECO:0000313" key="4">
    <source>
        <dbReference type="Proteomes" id="UP001302662"/>
    </source>
</evidence>
<dbReference type="EMBL" id="CP131062">
    <property type="protein sequence ID" value="WNY29283.1"/>
    <property type="molecule type" value="Genomic_DNA"/>
</dbReference>
<feature type="domain" description="Tetrahydromethanopterin S-methyltransferase F subunit" evidence="2">
    <location>
        <begin position="6"/>
        <end position="62"/>
    </location>
</feature>
<dbReference type="InterPro" id="IPR013347">
    <property type="entry name" value="MeTrfase_F_su"/>
</dbReference>
<evidence type="ECO:0000259" key="2">
    <source>
        <dbReference type="Pfam" id="PF09472"/>
    </source>
</evidence>
<dbReference type="Pfam" id="PF09472">
    <property type="entry name" value="MtrF"/>
    <property type="match status" value="1"/>
</dbReference>
<dbReference type="AlphaFoldDB" id="A0AA96VCE8"/>
<organism evidence="3 4">
    <name type="scientific">Methanimicrococcus stummii</name>
    <dbReference type="NCBI Taxonomy" id="3028294"/>
    <lineage>
        <taxon>Archaea</taxon>
        <taxon>Methanobacteriati</taxon>
        <taxon>Methanobacteriota</taxon>
        <taxon>Stenosarchaea group</taxon>
        <taxon>Methanomicrobia</taxon>
        <taxon>Methanosarcinales</taxon>
        <taxon>Methanosarcinaceae</taxon>
        <taxon>Methanimicrococcus</taxon>
    </lineage>
</organism>
<keyword evidence="1" id="KW-1133">Transmembrane helix</keyword>
<dbReference type="Proteomes" id="UP001302662">
    <property type="component" value="Chromosome"/>
</dbReference>
<dbReference type="NCBIfam" id="NF009776">
    <property type="entry name" value="PRK13275.1"/>
    <property type="match status" value="1"/>
</dbReference>
<dbReference type="GO" id="GO:0030269">
    <property type="term" value="F:tetrahydromethanopterin S-methyltransferase activity"/>
    <property type="evidence" value="ECO:0007669"/>
    <property type="project" value="InterPro"/>
</dbReference>
<evidence type="ECO:0000313" key="3">
    <source>
        <dbReference type="EMBL" id="WNY29283.1"/>
    </source>
</evidence>
<accession>A0AA96VCE8</accession>
<keyword evidence="1" id="KW-0812">Transmembrane</keyword>
<keyword evidence="4" id="KW-1185">Reference proteome</keyword>
<feature type="transmembrane region" description="Helical" evidence="1">
    <location>
        <begin position="43"/>
        <end position="64"/>
    </location>
</feature>
<dbReference type="RefSeq" id="WP_316559268.1">
    <property type="nucleotide sequence ID" value="NZ_CP131062.1"/>
</dbReference>
<reference evidence="3 4" key="1">
    <citation type="submission" date="2023-07" db="EMBL/GenBank/DDBJ databases">
        <title>Closed genome sequence of Methanimicrococcus sp. Es2.</title>
        <authorList>
            <person name="Protasov E."/>
            <person name="Platt K."/>
            <person name="Reeh H."/>
            <person name="Poehlein A."/>
            <person name="Daniel R."/>
            <person name="Brune A."/>
        </authorList>
    </citation>
    <scope>NUCLEOTIDE SEQUENCE [LARGE SCALE GENOMIC DNA]</scope>
    <source>
        <strain evidence="3 4">Es2</strain>
    </source>
</reference>
<proteinExistence type="predicted"/>
<sequence length="70" mass="7996">MGRKEIQTRMARLDDLVESISYRSQLISRSQKLDSGIITTRRIGFLAGFLTAVVFVLIIPLIFWRLTGII</sequence>
<dbReference type="GO" id="GO:0016020">
    <property type="term" value="C:membrane"/>
    <property type="evidence" value="ECO:0007669"/>
    <property type="project" value="InterPro"/>
</dbReference>
<dbReference type="GO" id="GO:0015948">
    <property type="term" value="P:methanogenesis"/>
    <property type="evidence" value="ECO:0007669"/>
    <property type="project" value="InterPro"/>
</dbReference>
<evidence type="ECO:0000256" key="1">
    <source>
        <dbReference type="SAM" id="Phobius"/>
    </source>
</evidence>
<name>A0AA96VCE8_9EURY</name>
<gene>
    <name evidence="3" type="ORF">MmiEs2_15090</name>
</gene>
<dbReference type="GeneID" id="85197975"/>